<dbReference type="AlphaFoldDB" id="A0AAN9L452"/>
<dbReference type="PANTHER" id="PTHR37077">
    <property type="match status" value="1"/>
</dbReference>
<dbReference type="Proteomes" id="UP001367508">
    <property type="component" value="Unassembled WGS sequence"/>
</dbReference>
<sequence length="99" mass="10775">MSSISKAINPGYNDEGDWYNYAPTPCIRGDDHNGNGDSGFALIACIEGDDDDDDVFDYAPAAPRSQRNPLDLEQTWCINGMVMSLVGEARSDSASFPYC</sequence>
<proteinExistence type="predicted"/>
<evidence type="ECO:0000313" key="1">
    <source>
        <dbReference type="EMBL" id="KAK7328406.1"/>
    </source>
</evidence>
<name>A0AAN9L452_CANGL</name>
<keyword evidence="2" id="KW-1185">Reference proteome</keyword>
<dbReference type="EMBL" id="JAYMYQ010000005">
    <property type="protein sequence ID" value="KAK7328406.1"/>
    <property type="molecule type" value="Genomic_DNA"/>
</dbReference>
<dbReference type="PANTHER" id="PTHR37077:SF1">
    <property type="match status" value="1"/>
</dbReference>
<comment type="caution">
    <text evidence="1">The sequence shown here is derived from an EMBL/GenBank/DDBJ whole genome shotgun (WGS) entry which is preliminary data.</text>
</comment>
<reference evidence="1 2" key="1">
    <citation type="submission" date="2024-01" db="EMBL/GenBank/DDBJ databases">
        <title>The genomes of 5 underutilized Papilionoideae crops provide insights into root nodulation and disease resistanc.</title>
        <authorList>
            <person name="Jiang F."/>
        </authorList>
    </citation>
    <scope>NUCLEOTIDE SEQUENCE [LARGE SCALE GENOMIC DNA]</scope>
    <source>
        <strain evidence="1">LVBAO_FW01</strain>
        <tissue evidence="1">Leaves</tissue>
    </source>
</reference>
<evidence type="ECO:0000313" key="2">
    <source>
        <dbReference type="Proteomes" id="UP001367508"/>
    </source>
</evidence>
<protein>
    <submittedName>
        <fullName evidence="1">Uncharacterized protein</fullName>
    </submittedName>
</protein>
<accession>A0AAN9L452</accession>
<organism evidence="1 2">
    <name type="scientific">Canavalia gladiata</name>
    <name type="common">Sword bean</name>
    <name type="synonym">Dolichos gladiatus</name>
    <dbReference type="NCBI Taxonomy" id="3824"/>
    <lineage>
        <taxon>Eukaryota</taxon>
        <taxon>Viridiplantae</taxon>
        <taxon>Streptophyta</taxon>
        <taxon>Embryophyta</taxon>
        <taxon>Tracheophyta</taxon>
        <taxon>Spermatophyta</taxon>
        <taxon>Magnoliopsida</taxon>
        <taxon>eudicotyledons</taxon>
        <taxon>Gunneridae</taxon>
        <taxon>Pentapetalae</taxon>
        <taxon>rosids</taxon>
        <taxon>fabids</taxon>
        <taxon>Fabales</taxon>
        <taxon>Fabaceae</taxon>
        <taxon>Papilionoideae</taxon>
        <taxon>50 kb inversion clade</taxon>
        <taxon>NPAAA clade</taxon>
        <taxon>indigoferoid/millettioid clade</taxon>
        <taxon>Phaseoleae</taxon>
        <taxon>Canavalia</taxon>
    </lineage>
</organism>
<gene>
    <name evidence="1" type="ORF">VNO77_22511</name>
</gene>